<feature type="region of interest" description="Disordered" evidence="6">
    <location>
        <begin position="360"/>
        <end position="380"/>
    </location>
</feature>
<dbReference type="GO" id="GO:0007584">
    <property type="term" value="P:response to nutrient"/>
    <property type="evidence" value="ECO:0007669"/>
    <property type="project" value="TreeGrafter"/>
</dbReference>
<comment type="function">
    <text evidence="2">E1 component of the 2-oxoglutarate dehydrogenase (OGDH) complex which catalyzes the decarboxylation of 2-oxoglutarate, the first step in the conversion of 2-oxoglutarate to succinyl-CoA and CO(2).</text>
</comment>
<dbReference type="AlphaFoldDB" id="A0A506PG24"/>
<dbReference type="Gene3D" id="3.40.50.970">
    <property type="match status" value="2"/>
</dbReference>
<evidence type="ECO:0000256" key="2">
    <source>
        <dbReference type="ARBA" id="ARBA00003906"/>
    </source>
</evidence>
<dbReference type="SMART" id="SM00861">
    <property type="entry name" value="Transket_pyr"/>
    <property type="match status" value="1"/>
</dbReference>
<proteinExistence type="predicted"/>
<dbReference type="SUPFAM" id="SSF52518">
    <property type="entry name" value="Thiamin diphosphate-binding fold (THDP-binding)"/>
    <property type="match status" value="2"/>
</dbReference>
<keyword evidence="5" id="KW-0786">Thiamine pyrophosphate</keyword>
<evidence type="ECO:0000256" key="3">
    <source>
        <dbReference type="ARBA" id="ARBA00012277"/>
    </source>
</evidence>
<dbReference type="InterPro" id="IPR033248">
    <property type="entry name" value="Transketolase_C"/>
</dbReference>
<comment type="cofactor">
    <cofactor evidence="1">
        <name>thiamine diphosphate</name>
        <dbReference type="ChEBI" id="CHEBI:58937"/>
    </cofactor>
</comment>
<dbReference type="PANTHER" id="PTHR42980:SF1">
    <property type="entry name" value="2-OXOISOVALERATE DEHYDROGENASE SUBUNIT BETA, MITOCHONDRIAL"/>
    <property type="match status" value="1"/>
</dbReference>
<dbReference type="Pfam" id="PF00676">
    <property type="entry name" value="E1_dh"/>
    <property type="match status" value="1"/>
</dbReference>
<dbReference type="InterPro" id="IPR029061">
    <property type="entry name" value="THDP-binding"/>
</dbReference>
<evidence type="ECO:0000256" key="6">
    <source>
        <dbReference type="SAM" id="MobiDB-lite"/>
    </source>
</evidence>
<comment type="caution">
    <text evidence="8">The sequence shown here is derived from an EMBL/GenBank/DDBJ whole genome shotgun (WGS) entry which is preliminary data.</text>
</comment>
<dbReference type="Pfam" id="PF02780">
    <property type="entry name" value="Transketolase_C"/>
    <property type="match status" value="1"/>
</dbReference>
<dbReference type="Pfam" id="PF02779">
    <property type="entry name" value="Transket_pyr"/>
    <property type="match status" value="1"/>
</dbReference>
<evidence type="ECO:0000313" key="9">
    <source>
        <dbReference type="Proteomes" id="UP000317332"/>
    </source>
</evidence>
<gene>
    <name evidence="8" type="ORF">FJ651_14445</name>
</gene>
<reference evidence="8 9" key="1">
    <citation type="submission" date="2019-06" db="EMBL/GenBank/DDBJ databases">
        <title>Flavobacteriaceae Paucihalobacterium erythroidium CWB-1, complete genome.</title>
        <authorList>
            <person name="Wu S."/>
        </authorList>
    </citation>
    <scope>NUCLEOTIDE SEQUENCE [LARGE SCALE GENOMIC DNA]</scope>
    <source>
        <strain evidence="8 9">CWB-1</strain>
    </source>
</reference>
<dbReference type="EMBL" id="VHIQ01000007">
    <property type="protein sequence ID" value="TPV32007.1"/>
    <property type="molecule type" value="Genomic_DNA"/>
</dbReference>
<protein>
    <recommendedName>
        <fullName evidence="3">3-methyl-2-oxobutanoate dehydrogenase (2-methylpropanoyl-transferring)</fullName>
        <ecNumber evidence="3">1.2.4.4</ecNumber>
    </recommendedName>
</protein>
<accession>A0A506PG24</accession>
<dbReference type="GO" id="GO:0009083">
    <property type="term" value="P:branched-chain amino acid catabolic process"/>
    <property type="evidence" value="ECO:0007669"/>
    <property type="project" value="TreeGrafter"/>
</dbReference>
<dbReference type="GO" id="GO:0003863">
    <property type="term" value="F:branched-chain 2-oxo acid dehydrogenase activity"/>
    <property type="evidence" value="ECO:0007669"/>
    <property type="project" value="UniProtKB-EC"/>
</dbReference>
<dbReference type="SUPFAM" id="SSF52922">
    <property type="entry name" value="TK C-terminal domain-like"/>
    <property type="match status" value="1"/>
</dbReference>
<dbReference type="RefSeq" id="WP_140991318.1">
    <property type="nucleotide sequence ID" value="NZ_VHIQ01000007.1"/>
</dbReference>
<name>A0A506PG24_9FLAO</name>
<evidence type="ECO:0000313" key="8">
    <source>
        <dbReference type="EMBL" id="TPV32007.1"/>
    </source>
</evidence>
<dbReference type="CDD" id="cd07036">
    <property type="entry name" value="TPP_PYR_E1-PDHc-beta_like"/>
    <property type="match status" value="1"/>
</dbReference>
<feature type="region of interest" description="Disordered" evidence="6">
    <location>
        <begin position="97"/>
        <end position="116"/>
    </location>
</feature>
<keyword evidence="4" id="KW-0560">Oxidoreductase</keyword>
<evidence type="ECO:0000259" key="7">
    <source>
        <dbReference type="SMART" id="SM00861"/>
    </source>
</evidence>
<dbReference type="EC" id="1.2.4.4" evidence="3"/>
<evidence type="ECO:0000256" key="5">
    <source>
        <dbReference type="ARBA" id="ARBA00023052"/>
    </source>
</evidence>
<keyword evidence="9" id="KW-1185">Reference proteome</keyword>
<dbReference type="Gene3D" id="3.40.50.920">
    <property type="match status" value="1"/>
</dbReference>
<dbReference type="OrthoDB" id="9771835at2"/>
<dbReference type="InterPro" id="IPR005475">
    <property type="entry name" value="Transketolase-like_Pyr-bd"/>
</dbReference>
<dbReference type="InterPro" id="IPR001017">
    <property type="entry name" value="DH_E1"/>
</dbReference>
<organism evidence="8 9">
    <name type="scientific">Paucihalobacter ruber</name>
    <dbReference type="NCBI Taxonomy" id="2567861"/>
    <lineage>
        <taxon>Bacteria</taxon>
        <taxon>Pseudomonadati</taxon>
        <taxon>Bacteroidota</taxon>
        <taxon>Flavobacteriia</taxon>
        <taxon>Flavobacteriales</taxon>
        <taxon>Flavobacteriaceae</taxon>
        <taxon>Paucihalobacter</taxon>
    </lineage>
</organism>
<evidence type="ECO:0000256" key="4">
    <source>
        <dbReference type="ARBA" id="ARBA00023002"/>
    </source>
</evidence>
<feature type="domain" description="Transketolase-like pyrimidine-binding" evidence="7">
    <location>
        <begin position="388"/>
        <end position="564"/>
    </location>
</feature>
<dbReference type="InterPro" id="IPR009014">
    <property type="entry name" value="Transketo_C/PFOR_II"/>
</dbReference>
<dbReference type="PANTHER" id="PTHR42980">
    <property type="entry name" value="2-OXOISOVALERATE DEHYDROGENASE SUBUNIT BETA-RELATED"/>
    <property type="match status" value="1"/>
</dbReference>
<dbReference type="Proteomes" id="UP000317332">
    <property type="component" value="Unassembled WGS sequence"/>
</dbReference>
<dbReference type="CDD" id="cd02000">
    <property type="entry name" value="TPP_E1_PDC_ADC_BCADC"/>
    <property type="match status" value="1"/>
</dbReference>
<evidence type="ECO:0000256" key="1">
    <source>
        <dbReference type="ARBA" id="ARBA00001964"/>
    </source>
</evidence>
<sequence length="724" mass="80486">MNKEILKKGFELMSTAKSMAELYEENFKLVSKYVHATSRGHEAIQIAAGMQLLPQDYVFPYYRDDAMILSVGMRPYDLMLQLLAKKDDPFSGGRTYYSHPSLRDDDKPKIPHQSSATGMQAIPATGAAMGLNYRESGNLFGKKDDTSLSNLESNQSYYHESGNLVLKSAEGNTSISDFKERDSRLRGNSIVLCSLGDASVTEGEIAEAFQMAALKQLPILYLIQDNGWDISANAEETRAQDAFEYAKGFKGLEAISIDGANFIECYQALEKVIKTIREERRPFLVHAKVPLLNHHTSGVRMEWYRDDLEEAKSKDPYPVLKQQLLDNGFTTNDITHIENSAKQNVQTDFEKALKAEDPKPEDLFTHDFAPTPITEEKGTRAPEGAEKVVMVDCALFAIEELMRKHPECLLYGQDVGGRLGGVFREAATLAQKFGDARVFNTPIQEAFIVGSTVGMSAVGLKPIVEVQFADYIWPGLNQLFTEVSRSCYLSNGKWPVSMILRVPIGAYGSGGPYHSSSVESIVTNIRGIKIAYPSNGADLKGLMKAAYYDPNPVVILEHKGLYWSKVKGTQGATSVEPAEDYVLPFGKAWVLQEIWPQEEEETATIVTYGMGVHWAYNATGELNLRNQVEIIDLRTLYPLDEATIMKSVKKTGKCLVVTEEPSNNSFARALAGKIQEECFQYIDAPVMTIGSENMPAIPLNSILEETMIPSTEKVKQKLIELLAY</sequence>